<protein>
    <recommendedName>
        <fullName evidence="2">DOT1 domain-containing protein</fullName>
    </recommendedName>
</protein>
<gene>
    <name evidence="3" type="ORF">FRACYDRAFT_181000</name>
</gene>
<dbReference type="KEGG" id="fcy:FRACYDRAFT_181000"/>
<dbReference type="GO" id="GO:0031151">
    <property type="term" value="F:histone H3K79 methyltransferase activity"/>
    <property type="evidence" value="ECO:0007669"/>
    <property type="project" value="InterPro"/>
</dbReference>
<accession>A0A1E7FRT9</accession>
<dbReference type="InterPro" id="IPR025789">
    <property type="entry name" value="DOT1_dom"/>
</dbReference>
<dbReference type="EMBL" id="KV784354">
    <property type="protein sequence ID" value="OEU20837.1"/>
    <property type="molecule type" value="Genomic_DNA"/>
</dbReference>
<evidence type="ECO:0000259" key="2">
    <source>
        <dbReference type="Pfam" id="PF08123"/>
    </source>
</evidence>
<feature type="compositionally biased region" description="Basic and acidic residues" evidence="1">
    <location>
        <begin position="9"/>
        <end position="24"/>
    </location>
</feature>
<dbReference type="AlphaFoldDB" id="A0A1E7FRT9"/>
<dbReference type="SUPFAM" id="SSF53335">
    <property type="entry name" value="S-adenosyl-L-methionine-dependent methyltransferases"/>
    <property type="match status" value="1"/>
</dbReference>
<keyword evidence="4" id="KW-1185">Reference proteome</keyword>
<feature type="region of interest" description="Disordered" evidence="1">
    <location>
        <begin position="385"/>
        <end position="406"/>
    </location>
</feature>
<sequence length="406" mass="44904">MVSPAAARTTREVVPDDGNKERSRNNPCRVLFAGNDDGGTEDLGVAKIPPTSPLVTAATDKKRKYRSNIERPRVVTPSTTTTTTDDDDDDEIKNSIQALPSAKRRLLFGRYVDLVQCTPNVDTVYKIVRKLTGNIGGNGYSGPIYGELTKHSMQKVIDLMIKTTGFSSSSRFIDVGSGIGKPNLHVAQYPGVEFSCGIELEHCRWSLGMTCLNACLDAAVIEQEKDDGKKTKTSANNSLVQGNTMFLHSNILEAKTFDPFTHVYMFSIGFPPNLWIELSKKWNRSDKGSCQYLICYNGPKNIIDCYEFDVELIAQLSTSMHGSKEGHMGYIYRRTTSNGKKVKAKNGTSSNAVVACDPLFKPSYKLVKRGLKELQVEVARQVEEHMGGSGRTTRSRSKLSTMVFTR</sequence>
<dbReference type="Pfam" id="PF08123">
    <property type="entry name" value="DOT1"/>
    <property type="match status" value="1"/>
</dbReference>
<feature type="region of interest" description="Disordered" evidence="1">
    <location>
        <begin position="1"/>
        <end position="92"/>
    </location>
</feature>
<name>A0A1E7FRT9_9STRA</name>
<evidence type="ECO:0000313" key="3">
    <source>
        <dbReference type="EMBL" id="OEU20837.1"/>
    </source>
</evidence>
<evidence type="ECO:0000256" key="1">
    <source>
        <dbReference type="SAM" id="MobiDB-lite"/>
    </source>
</evidence>
<feature type="domain" description="DOT1" evidence="2">
    <location>
        <begin position="140"/>
        <end position="201"/>
    </location>
</feature>
<dbReference type="Gene3D" id="3.40.50.150">
    <property type="entry name" value="Vaccinia Virus protein VP39"/>
    <property type="match status" value="1"/>
</dbReference>
<proteinExistence type="predicted"/>
<dbReference type="Proteomes" id="UP000095751">
    <property type="component" value="Unassembled WGS sequence"/>
</dbReference>
<dbReference type="InParanoid" id="A0A1E7FRT9"/>
<reference evidence="3 4" key="1">
    <citation type="submission" date="2016-09" db="EMBL/GenBank/DDBJ databases">
        <title>Extensive genetic diversity and differential bi-allelic expression allows diatom success in the polar Southern Ocean.</title>
        <authorList>
            <consortium name="DOE Joint Genome Institute"/>
            <person name="Mock T."/>
            <person name="Otillar R.P."/>
            <person name="Strauss J."/>
            <person name="Dupont C."/>
            <person name="Frickenhaus S."/>
            <person name="Maumus F."/>
            <person name="Mcmullan M."/>
            <person name="Sanges R."/>
            <person name="Schmutz J."/>
            <person name="Toseland A."/>
            <person name="Valas R."/>
            <person name="Veluchamy A."/>
            <person name="Ward B.J."/>
            <person name="Allen A."/>
            <person name="Barry K."/>
            <person name="Falciatore A."/>
            <person name="Ferrante M."/>
            <person name="Fortunato A.E."/>
            <person name="Gloeckner G."/>
            <person name="Gruber A."/>
            <person name="Hipkin R."/>
            <person name="Janech M."/>
            <person name="Kroth P."/>
            <person name="Leese F."/>
            <person name="Lindquist E."/>
            <person name="Lyon B.R."/>
            <person name="Martin J."/>
            <person name="Mayer C."/>
            <person name="Parker M."/>
            <person name="Quesneville H."/>
            <person name="Raymond J."/>
            <person name="Uhlig C."/>
            <person name="Valentin K.U."/>
            <person name="Worden A.Z."/>
            <person name="Armbrust E.V."/>
            <person name="Bowler C."/>
            <person name="Green B."/>
            <person name="Moulton V."/>
            <person name="Van Oosterhout C."/>
            <person name="Grigoriev I."/>
        </authorList>
    </citation>
    <scope>NUCLEOTIDE SEQUENCE [LARGE SCALE GENOMIC DNA]</scope>
    <source>
        <strain evidence="3 4">CCMP1102</strain>
    </source>
</reference>
<dbReference type="InterPro" id="IPR029063">
    <property type="entry name" value="SAM-dependent_MTases_sf"/>
</dbReference>
<evidence type="ECO:0000313" key="4">
    <source>
        <dbReference type="Proteomes" id="UP000095751"/>
    </source>
</evidence>
<dbReference type="OrthoDB" id="443402at2759"/>
<organism evidence="3 4">
    <name type="scientific">Fragilariopsis cylindrus CCMP1102</name>
    <dbReference type="NCBI Taxonomy" id="635003"/>
    <lineage>
        <taxon>Eukaryota</taxon>
        <taxon>Sar</taxon>
        <taxon>Stramenopiles</taxon>
        <taxon>Ochrophyta</taxon>
        <taxon>Bacillariophyta</taxon>
        <taxon>Bacillariophyceae</taxon>
        <taxon>Bacillariophycidae</taxon>
        <taxon>Bacillariales</taxon>
        <taxon>Bacillariaceae</taxon>
        <taxon>Fragilariopsis</taxon>
    </lineage>
</organism>